<reference evidence="1" key="1">
    <citation type="journal article" date="2022" name="Front. Genet.">
        <title>Chromosome-Scale Assembly of the Dendrobium nobile Genome Provides Insights Into the Molecular Mechanism of the Biosynthesis of the Medicinal Active Ingredient of Dendrobium.</title>
        <authorList>
            <person name="Xu Q."/>
            <person name="Niu S.-C."/>
            <person name="Li K.-L."/>
            <person name="Zheng P.-J."/>
            <person name="Zhang X.-J."/>
            <person name="Jia Y."/>
            <person name="Liu Y."/>
            <person name="Niu Y.-X."/>
            <person name="Yu L.-H."/>
            <person name="Chen D.-F."/>
            <person name="Zhang G.-Q."/>
        </authorList>
    </citation>
    <scope>NUCLEOTIDE SEQUENCE</scope>
    <source>
        <tissue evidence="1">Leaf</tissue>
    </source>
</reference>
<proteinExistence type="predicted"/>
<dbReference type="EMBL" id="JAGYWB010000009">
    <property type="protein sequence ID" value="KAI0509838.1"/>
    <property type="molecule type" value="Genomic_DNA"/>
</dbReference>
<evidence type="ECO:0000313" key="1">
    <source>
        <dbReference type="EMBL" id="KAI0509838.1"/>
    </source>
</evidence>
<evidence type="ECO:0000313" key="2">
    <source>
        <dbReference type="Proteomes" id="UP000829196"/>
    </source>
</evidence>
<protein>
    <submittedName>
        <fullName evidence="1">Uncharacterized protein</fullName>
    </submittedName>
</protein>
<keyword evidence="2" id="KW-1185">Reference proteome</keyword>
<name>A0A8T3BFM4_DENNO</name>
<accession>A0A8T3BFM4</accession>
<organism evidence="1 2">
    <name type="scientific">Dendrobium nobile</name>
    <name type="common">Orchid</name>
    <dbReference type="NCBI Taxonomy" id="94219"/>
    <lineage>
        <taxon>Eukaryota</taxon>
        <taxon>Viridiplantae</taxon>
        <taxon>Streptophyta</taxon>
        <taxon>Embryophyta</taxon>
        <taxon>Tracheophyta</taxon>
        <taxon>Spermatophyta</taxon>
        <taxon>Magnoliopsida</taxon>
        <taxon>Liliopsida</taxon>
        <taxon>Asparagales</taxon>
        <taxon>Orchidaceae</taxon>
        <taxon>Epidendroideae</taxon>
        <taxon>Malaxideae</taxon>
        <taxon>Dendrobiinae</taxon>
        <taxon>Dendrobium</taxon>
    </lineage>
</organism>
<dbReference type="AlphaFoldDB" id="A0A8T3BFM4"/>
<comment type="caution">
    <text evidence="1">The sequence shown here is derived from an EMBL/GenBank/DDBJ whole genome shotgun (WGS) entry which is preliminary data.</text>
</comment>
<sequence length="137" mass="15706">MAELLRLDSTKLYGNNSQGCIWGLFHVFDSYQRRENKRMLSYRRLGVRQYGIGTDILISNDEAGSGEDNITDKGAINIVSGKKKTHDIKLIRRRSPVPTRSGHGNGWTGQSNNLQHSEFRWEVNQRIQLIWCCQANI</sequence>
<gene>
    <name evidence="1" type="ORF">KFK09_010435</name>
</gene>
<dbReference type="Proteomes" id="UP000829196">
    <property type="component" value="Unassembled WGS sequence"/>
</dbReference>